<evidence type="ECO:0000313" key="4">
    <source>
        <dbReference type="Proteomes" id="UP000199437"/>
    </source>
</evidence>
<feature type="transmembrane region" description="Helical" evidence="1">
    <location>
        <begin position="59"/>
        <end position="87"/>
    </location>
</feature>
<dbReference type="GeneID" id="99985280"/>
<evidence type="ECO:0000259" key="2">
    <source>
        <dbReference type="Pfam" id="PF20584"/>
    </source>
</evidence>
<dbReference type="EMBL" id="FOIR01000001">
    <property type="protein sequence ID" value="SEV89413.1"/>
    <property type="molecule type" value="Genomic_DNA"/>
</dbReference>
<organism evidence="3 4">
    <name type="scientific">Roseivirga pacifica</name>
    <dbReference type="NCBI Taxonomy" id="1267423"/>
    <lineage>
        <taxon>Bacteria</taxon>
        <taxon>Pseudomonadati</taxon>
        <taxon>Bacteroidota</taxon>
        <taxon>Cytophagia</taxon>
        <taxon>Cytophagales</taxon>
        <taxon>Roseivirgaceae</taxon>
        <taxon>Roseivirga</taxon>
    </lineage>
</organism>
<gene>
    <name evidence="3" type="ORF">SAMN05216290_0521</name>
</gene>
<dbReference type="Proteomes" id="UP000199437">
    <property type="component" value="Unassembled WGS sequence"/>
</dbReference>
<keyword evidence="1" id="KW-1133">Transmembrane helix</keyword>
<sequence>MAKQSFLERMKEKWGLESLFQVVLILVVFALTGSSVLFLKKVIFSFLGLDHFHGWKGTALYLIFIFPLYQILLLVYGFIFGQFSFFWEKEKKLGRAIKRLFVKSNT</sequence>
<dbReference type="AlphaFoldDB" id="A0A1I0MM64"/>
<keyword evidence="4" id="KW-1185">Reference proteome</keyword>
<keyword evidence="1" id="KW-0812">Transmembrane</keyword>
<evidence type="ECO:0000256" key="1">
    <source>
        <dbReference type="SAM" id="Phobius"/>
    </source>
</evidence>
<evidence type="ECO:0000313" key="3">
    <source>
        <dbReference type="EMBL" id="SEV89413.1"/>
    </source>
</evidence>
<dbReference type="STRING" id="1267423.SAMN05216290_0521"/>
<accession>A0A1I0MM64</accession>
<proteinExistence type="predicted"/>
<protein>
    <recommendedName>
        <fullName evidence="2">DUF6787 domain-containing protein</fullName>
    </recommendedName>
</protein>
<dbReference type="RefSeq" id="WP_245733471.1">
    <property type="nucleotide sequence ID" value="NZ_FOIR01000001.1"/>
</dbReference>
<name>A0A1I0MM64_9BACT</name>
<feature type="transmembrane region" description="Helical" evidence="1">
    <location>
        <begin position="20"/>
        <end position="39"/>
    </location>
</feature>
<keyword evidence="1" id="KW-0472">Membrane</keyword>
<reference evidence="4" key="1">
    <citation type="submission" date="2016-10" db="EMBL/GenBank/DDBJ databases">
        <authorList>
            <person name="Varghese N."/>
            <person name="Submissions S."/>
        </authorList>
    </citation>
    <scope>NUCLEOTIDE SEQUENCE [LARGE SCALE GENOMIC DNA]</scope>
    <source>
        <strain evidence="4">CGMCC 1.12402</strain>
    </source>
</reference>
<feature type="domain" description="DUF6787" evidence="2">
    <location>
        <begin position="24"/>
        <end position="100"/>
    </location>
</feature>
<dbReference type="Pfam" id="PF20584">
    <property type="entry name" value="DUF6787"/>
    <property type="match status" value="1"/>
</dbReference>
<dbReference type="InterPro" id="IPR046714">
    <property type="entry name" value="DUF6787"/>
</dbReference>